<protein>
    <submittedName>
        <fullName evidence="1">Uncharacterized protein</fullName>
    </submittedName>
</protein>
<organism evidence="1 2">
    <name type="scientific">Blastococcus aurantiacus</name>
    <dbReference type="NCBI Taxonomy" id="1550231"/>
    <lineage>
        <taxon>Bacteria</taxon>
        <taxon>Bacillati</taxon>
        <taxon>Actinomycetota</taxon>
        <taxon>Actinomycetes</taxon>
        <taxon>Geodermatophilales</taxon>
        <taxon>Geodermatophilaceae</taxon>
        <taxon>Blastococcus</taxon>
    </lineage>
</organism>
<keyword evidence="2" id="KW-1185">Reference proteome</keyword>
<name>A0A1G7J8N8_9ACTN</name>
<dbReference type="AlphaFoldDB" id="A0A1G7J8N8"/>
<dbReference type="OrthoDB" id="5194194at2"/>
<proteinExistence type="predicted"/>
<dbReference type="Proteomes" id="UP000199406">
    <property type="component" value="Unassembled WGS sequence"/>
</dbReference>
<evidence type="ECO:0000313" key="1">
    <source>
        <dbReference type="EMBL" id="SDF21290.1"/>
    </source>
</evidence>
<accession>A0A1G7J8N8</accession>
<sequence length="78" mass="8384">MTDEKTIEIDGETYVLRHDGEGLQVGRRVDGDVTWLDTVADSLLPEAARSAVQSGDTSNEALQTAVRGVLEAEVRRGG</sequence>
<reference evidence="2" key="1">
    <citation type="submission" date="2016-10" db="EMBL/GenBank/DDBJ databases">
        <authorList>
            <person name="Varghese N."/>
            <person name="Submissions S."/>
        </authorList>
    </citation>
    <scope>NUCLEOTIDE SEQUENCE [LARGE SCALE GENOMIC DNA]</scope>
    <source>
        <strain evidence="2">DSM 44268</strain>
    </source>
</reference>
<dbReference type="RefSeq" id="WP_091764458.1">
    <property type="nucleotide sequence ID" value="NZ_FNBT01000002.1"/>
</dbReference>
<gene>
    <name evidence="1" type="ORF">SAMN05660662_1363</name>
</gene>
<dbReference type="EMBL" id="FNBT01000002">
    <property type="protein sequence ID" value="SDF21290.1"/>
    <property type="molecule type" value="Genomic_DNA"/>
</dbReference>
<evidence type="ECO:0000313" key="2">
    <source>
        <dbReference type="Proteomes" id="UP000199406"/>
    </source>
</evidence>